<keyword evidence="1" id="KW-0732">Signal</keyword>
<protein>
    <submittedName>
        <fullName evidence="2">Uncharacterized protein</fullName>
    </submittedName>
</protein>
<sequence length="181" mass="20008">MFALYKYFALLLAAMLVVQSLPAAAPIGTPLDQVMYDRAVVGYRHAHVHQLYTPVSNELNWGAIPNLDEKALGLADLYGGMKVGHYSTEDGKITYFSSIIKPEDPLGKEMNFKYGAFSARGEPKHALVFWKHENGKVHLIRVTTLHGPVPEYGLKPLGEVLESTAGDLLNPMSRFLPSARL</sequence>
<dbReference type="Proteomes" id="UP000324022">
    <property type="component" value="Unassembled WGS sequence"/>
</dbReference>
<keyword evidence="3" id="KW-1185">Reference proteome</keyword>
<accession>A0A5C3EBB6</accession>
<feature type="chain" id="PRO_5023126260" evidence="1">
    <location>
        <begin position="25"/>
        <end position="181"/>
    </location>
</feature>
<evidence type="ECO:0000256" key="1">
    <source>
        <dbReference type="SAM" id="SignalP"/>
    </source>
</evidence>
<name>A0A5C3EBB6_9BASI</name>
<dbReference type="EMBL" id="OOIN01000017">
    <property type="protein sequence ID" value="SPO27315.1"/>
    <property type="molecule type" value="Genomic_DNA"/>
</dbReference>
<evidence type="ECO:0000313" key="3">
    <source>
        <dbReference type="Proteomes" id="UP000324022"/>
    </source>
</evidence>
<dbReference type="AlphaFoldDB" id="A0A5C3EBB6"/>
<reference evidence="2 3" key="1">
    <citation type="submission" date="2018-03" db="EMBL/GenBank/DDBJ databases">
        <authorList>
            <person name="Guldener U."/>
        </authorList>
    </citation>
    <scope>NUCLEOTIDE SEQUENCE [LARGE SCALE GENOMIC DNA]</scope>
    <source>
        <strain evidence="2 3">NBRC100155</strain>
    </source>
</reference>
<proteinExistence type="predicted"/>
<organism evidence="2 3">
    <name type="scientific">Ustilago trichophora</name>
    <dbReference type="NCBI Taxonomy" id="86804"/>
    <lineage>
        <taxon>Eukaryota</taxon>
        <taxon>Fungi</taxon>
        <taxon>Dikarya</taxon>
        <taxon>Basidiomycota</taxon>
        <taxon>Ustilaginomycotina</taxon>
        <taxon>Ustilaginomycetes</taxon>
        <taxon>Ustilaginales</taxon>
        <taxon>Ustilaginaceae</taxon>
        <taxon>Ustilago</taxon>
    </lineage>
</organism>
<gene>
    <name evidence="2" type="ORF">UTRI_10432</name>
</gene>
<evidence type="ECO:0000313" key="2">
    <source>
        <dbReference type="EMBL" id="SPO27315.1"/>
    </source>
</evidence>
<feature type="signal peptide" evidence="1">
    <location>
        <begin position="1"/>
        <end position="24"/>
    </location>
</feature>